<dbReference type="InterPro" id="IPR029058">
    <property type="entry name" value="AB_hydrolase_fold"/>
</dbReference>
<protein>
    <submittedName>
        <fullName evidence="2">(Lyso)-N-acylphosphatidylethanolamine lipase</fullName>
    </submittedName>
</protein>
<evidence type="ECO:0000313" key="1">
    <source>
        <dbReference type="Proteomes" id="UP001652624"/>
    </source>
</evidence>
<dbReference type="RefSeq" id="XP_060030180.1">
    <property type="nucleotide sequence ID" value="XM_060174197.1"/>
</dbReference>
<dbReference type="Gene3D" id="3.40.50.1820">
    <property type="entry name" value="alpha/beta hydrolase"/>
    <property type="match status" value="1"/>
</dbReference>
<name>A0ABM3W0S5_ERIEU</name>
<reference evidence="2" key="1">
    <citation type="submission" date="2025-08" db="UniProtKB">
        <authorList>
            <consortium name="RefSeq"/>
        </authorList>
    </citation>
    <scope>IDENTIFICATION</scope>
</reference>
<organism evidence="1 2">
    <name type="scientific">Erinaceus europaeus</name>
    <name type="common">Western European hedgehog</name>
    <dbReference type="NCBI Taxonomy" id="9365"/>
    <lineage>
        <taxon>Eukaryota</taxon>
        <taxon>Metazoa</taxon>
        <taxon>Chordata</taxon>
        <taxon>Craniata</taxon>
        <taxon>Vertebrata</taxon>
        <taxon>Euteleostomi</taxon>
        <taxon>Mammalia</taxon>
        <taxon>Eutheria</taxon>
        <taxon>Laurasiatheria</taxon>
        <taxon>Eulipotyphla</taxon>
        <taxon>Erinaceidae</taxon>
        <taxon>Erinaceinae</taxon>
        <taxon>Erinaceus</taxon>
    </lineage>
</organism>
<accession>A0ABM3W0S5</accession>
<gene>
    <name evidence="2" type="primary">ABHD4</name>
</gene>
<proteinExistence type="predicted"/>
<dbReference type="Proteomes" id="UP001652624">
    <property type="component" value="Chromosome 16"/>
</dbReference>
<sequence>MGGLRATRQDLFTMADDLEQQPQGWLSSWLPAWRPTSMSHLKNVESRILQCKQKGELTPPLPQQPQRGCRIFPDTIAEYIYHCNAQNPSGETAFKAMMESFGWARRPMLERIHLIRKDVPITMIYGANTWIDTSTRKKVKMQRPDSYVRDMEIEGASHHVYADQPHIFNAMVEEICDSVD</sequence>
<evidence type="ECO:0000313" key="2">
    <source>
        <dbReference type="RefSeq" id="XP_060030180.1"/>
    </source>
</evidence>
<dbReference type="PANTHER" id="PTHR42886:SF21">
    <property type="entry name" value="(LYSO)-N-ACYLPHOSPHATIDYLETHANOLAMINE LIPASE"/>
    <property type="match status" value="1"/>
</dbReference>
<dbReference type="GeneID" id="103125954"/>
<dbReference type="PANTHER" id="PTHR42886">
    <property type="entry name" value="RE40534P-RELATED"/>
    <property type="match status" value="1"/>
</dbReference>
<keyword evidence="1" id="KW-1185">Reference proteome</keyword>
<dbReference type="SUPFAM" id="SSF53474">
    <property type="entry name" value="alpha/beta-Hydrolases"/>
    <property type="match status" value="1"/>
</dbReference>